<dbReference type="InterPro" id="IPR050109">
    <property type="entry name" value="HTH-type_TetR-like_transc_reg"/>
</dbReference>
<keyword evidence="7" id="KW-1185">Reference proteome</keyword>
<dbReference type="Pfam" id="PF00440">
    <property type="entry name" value="TetR_N"/>
    <property type="match status" value="1"/>
</dbReference>
<dbReference type="SUPFAM" id="SSF46689">
    <property type="entry name" value="Homeodomain-like"/>
    <property type="match status" value="1"/>
</dbReference>
<gene>
    <name evidence="6" type="ORF">ABZ508_09520</name>
</gene>
<evidence type="ECO:0000256" key="1">
    <source>
        <dbReference type="ARBA" id="ARBA00023015"/>
    </source>
</evidence>
<dbReference type="RefSeq" id="WP_189906323.1">
    <property type="nucleotide sequence ID" value="NZ_JBEXZO010000054.1"/>
</dbReference>
<evidence type="ECO:0000256" key="2">
    <source>
        <dbReference type="ARBA" id="ARBA00023125"/>
    </source>
</evidence>
<dbReference type="PANTHER" id="PTHR30055">
    <property type="entry name" value="HTH-TYPE TRANSCRIPTIONAL REGULATOR RUTR"/>
    <property type="match status" value="1"/>
</dbReference>
<dbReference type="PRINTS" id="PR00455">
    <property type="entry name" value="HTHTETR"/>
</dbReference>
<organism evidence="6 7">
    <name type="scientific">Streptomyces lavendulocolor</name>
    <dbReference type="NCBI Taxonomy" id="67316"/>
    <lineage>
        <taxon>Bacteria</taxon>
        <taxon>Bacillati</taxon>
        <taxon>Actinomycetota</taxon>
        <taxon>Actinomycetes</taxon>
        <taxon>Kitasatosporales</taxon>
        <taxon>Streptomycetaceae</taxon>
        <taxon>Streptomyces</taxon>
    </lineage>
</organism>
<name>A0ABV2W234_9ACTN</name>
<evidence type="ECO:0000313" key="7">
    <source>
        <dbReference type="Proteomes" id="UP001550378"/>
    </source>
</evidence>
<dbReference type="PROSITE" id="PS01081">
    <property type="entry name" value="HTH_TETR_1"/>
    <property type="match status" value="1"/>
</dbReference>
<protein>
    <submittedName>
        <fullName evidence="6">Helix-turn-helix domain-containing protein</fullName>
    </submittedName>
</protein>
<dbReference type="Proteomes" id="UP001550378">
    <property type="component" value="Unassembled WGS sequence"/>
</dbReference>
<evidence type="ECO:0000313" key="6">
    <source>
        <dbReference type="EMBL" id="MEU0707602.1"/>
    </source>
</evidence>
<evidence type="ECO:0000256" key="3">
    <source>
        <dbReference type="ARBA" id="ARBA00023163"/>
    </source>
</evidence>
<dbReference type="InterPro" id="IPR001647">
    <property type="entry name" value="HTH_TetR"/>
</dbReference>
<dbReference type="Pfam" id="PF21351">
    <property type="entry name" value="TetR_C_41"/>
    <property type="match status" value="1"/>
</dbReference>
<keyword evidence="1" id="KW-0805">Transcription regulation</keyword>
<dbReference type="InterPro" id="IPR023772">
    <property type="entry name" value="DNA-bd_HTH_TetR-type_CS"/>
</dbReference>
<sequence length="205" mass="22533">MTVKGRRQEYVEATRAALLDSALRLFTEKGFAQTSLDEVATAARLTKGALYHHFASKRALFEEVLATVNDRIAETVMGAGAGEGGPWARLMRGLDAYLDACLDLEYQRICLQQAPVVLGWERCRELEARMMGLLDAMLRELAASGQTRLQPSPLLTRVLFRMLSEAAMVIGESADPKATRSEVGVLVRELLQSVHKGNADVIASR</sequence>
<reference evidence="6 7" key="1">
    <citation type="submission" date="2024-06" db="EMBL/GenBank/DDBJ databases">
        <title>The Natural Products Discovery Center: Release of the First 8490 Sequenced Strains for Exploring Actinobacteria Biosynthetic Diversity.</title>
        <authorList>
            <person name="Kalkreuter E."/>
            <person name="Kautsar S.A."/>
            <person name="Yang D."/>
            <person name="Bader C.D."/>
            <person name="Teijaro C.N."/>
            <person name="Fluegel L."/>
            <person name="Davis C.M."/>
            <person name="Simpson J.R."/>
            <person name="Lauterbach L."/>
            <person name="Steele A.D."/>
            <person name="Gui C."/>
            <person name="Meng S."/>
            <person name="Li G."/>
            <person name="Viehrig K."/>
            <person name="Ye F."/>
            <person name="Su P."/>
            <person name="Kiefer A.F."/>
            <person name="Nichols A."/>
            <person name="Cepeda A.J."/>
            <person name="Yan W."/>
            <person name="Fan B."/>
            <person name="Jiang Y."/>
            <person name="Adhikari A."/>
            <person name="Zheng C.-J."/>
            <person name="Schuster L."/>
            <person name="Cowan T.M."/>
            <person name="Smanski M.J."/>
            <person name="Chevrette M.G."/>
            <person name="De Carvalho L.P.S."/>
            <person name="Shen B."/>
        </authorList>
    </citation>
    <scope>NUCLEOTIDE SEQUENCE [LARGE SCALE GENOMIC DNA]</scope>
    <source>
        <strain evidence="6 7">NPDC006337</strain>
    </source>
</reference>
<evidence type="ECO:0000256" key="4">
    <source>
        <dbReference type="PROSITE-ProRule" id="PRU00335"/>
    </source>
</evidence>
<evidence type="ECO:0000259" key="5">
    <source>
        <dbReference type="PROSITE" id="PS50977"/>
    </source>
</evidence>
<dbReference type="PROSITE" id="PS50977">
    <property type="entry name" value="HTH_TETR_2"/>
    <property type="match status" value="1"/>
</dbReference>
<dbReference type="EMBL" id="JBEXZR010000006">
    <property type="protein sequence ID" value="MEU0707602.1"/>
    <property type="molecule type" value="Genomic_DNA"/>
</dbReference>
<keyword evidence="2 4" id="KW-0238">DNA-binding</keyword>
<feature type="DNA-binding region" description="H-T-H motif" evidence="4">
    <location>
        <begin position="35"/>
        <end position="54"/>
    </location>
</feature>
<keyword evidence="3" id="KW-0804">Transcription</keyword>
<proteinExistence type="predicted"/>
<dbReference type="InterPro" id="IPR049484">
    <property type="entry name" value="Rv0078-like_C"/>
</dbReference>
<dbReference type="InterPro" id="IPR009057">
    <property type="entry name" value="Homeodomain-like_sf"/>
</dbReference>
<dbReference type="PANTHER" id="PTHR30055:SF234">
    <property type="entry name" value="HTH-TYPE TRANSCRIPTIONAL REGULATOR BETI"/>
    <property type="match status" value="1"/>
</dbReference>
<dbReference type="Gene3D" id="1.10.357.10">
    <property type="entry name" value="Tetracycline Repressor, domain 2"/>
    <property type="match status" value="1"/>
</dbReference>
<accession>A0ABV2W234</accession>
<comment type="caution">
    <text evidence="6">The sequence shown here is derived from an EMBL/GenBank/DDBJ whole genome shotgun (WGS) entry which is preliminary data.</text>
</comment>
<feature type="domain" description="HTH tetR-type" evidence="5">
    <location>
        <begin position="12"/>
        <end position="72"/>
    </location>
</feature>